<dbReference type="PROSITE" id="PS50158">
    <property type="entry name" value="ZF_CCHC"/>
    <property type="match status" value="1"/>
</dbReference>
<dbReference type="InterPro" id="IPR001878">
    <property type="entry name" value="Znf_CCHC"/>
</dbReference>
<dbReference type="SUPFAM" id="SSF57756">
    <property type="entry name" value="Retrovirus zinc finger-like domains"/>
    <property type="match status" value="1"/>
</dbReference>
<evidence type="ECO:0000259" key="2">
    <source>
        <dbReference type="PROSITE" id="PS50158"/>
    </source>
</evidence>
<keyword evidence="4" id="KW-1185">Reference proteome</keyword>
<protein>
    <recommendedName>
        <fullName evidence="2">CCHC-type domain-containing protein</fullName>
    </recommendedName>
</protein>
<evidence type="ECO:0000256" key="1">
    <source>
        <dbReference type="PROSITE-ProRule" id="PRU00047"/>
    </source>
</evidence>
<dbReference type="PANTHER" id="PTHR47592:SF27">
    <property type="entry name" value="OS08G0421700 PROTEIN"/>
    <property type="match status" value="1"/>
</dbReference>
<name>A0AAW1K3H1_POPJA</name>
<dbReference type="PANTHER" id="PTHR47592">
    <property type="entry name" value="PBF68 PROTEIN"/>
    <property type="match status" value="1"/>
</dbReference>
<dbReference type="Pfam" id="PF22936">
    <property type="entry name" value="Pol_BBD"/>
    <property type="match status" value="1"/>
</dbReference>
<dbReference type="Proteomes" id="UP001458880">
    <property type="component" value="Unassembled WGS sequence"/>
</dbReference>
<accession>A0AAW1K3H1</accession>
<reference evidence="3 4" key="1">
    <citation type="journal article" date="2024" name="BMC Genomics">
        <title>De novo assembly and annotation of Popillia japonica's genome with initial clues to its potential as an invasive pest.</title>
        <authorList>
            <person name="Cucini C."/>
            <person name="Boschi S."/>
            <person name="Funari R."/>
            <person name="Cardaioli E."/>
            <person name="Iannotti N."/>
            <person name="Marturano G."/>
            <person name="Paoli F."/>
            <person name="Bruttini M."/>
            <person name="Carapelli A."/>
            <person name="Frati F."/>
            <person name="Nardi F."/>
        </authorList>
    </citation>
    <scope>NUCLEOTIDE SEQUENCE [LARGE SCALE GENOMIC DNA]</scope>
    <source>
        <strain evidence="3">DMR45628</strain>
    </source>
</reference>
<evidence type="ECO:0000313" key="3">
    <source>
        <dbReference type="EMBL" id="KAK9712672.1"/>
    </source>
</evidence>
<sequence>MIGINMVEQKHHPRLYFVFHVVAKDILPNFAERQIRKAKRNTEKYDRNKYGRAEASSKVIFCFSCGGKGHIAKFCRKANKKDENNEASGSVAAVSREYRALCMNKKEQVYENNEASGSVAAVSREYRALCMNKKEQVYNINEWTLDSGATDHMTAFKEILSDFIEVNLGTVIAADGNRLKIKGKGKALLDIEDEYGGWKIELGNVLYVPQLEDNLVSLSKIEENGSKIIIDEGTAKIVNKNEIVIVAN</sequence>
<organism evidence="3 4">
    <name type="scientific">Popillia japonica</name>
    <name type="common">Japanese beetle</name>
    <dbReference type="NCBI Taxonomy" id="7064"/>
    <lineage>
        <taxon>Eukaryota</taxon>
        <taxon>Metazoa</taxon>
        <taxon>Ecdysozoa</taxon>
        <taxon>Arthropoda</taxon>
        <taxon>Hexapoda</taxon>
        <taxon>Insecta</taxon>
        <taxon>Pterygota</taxon>
        <taxon>Neoptera</taxon>
        <taxon>Endopterygota</taxon>
        <taxon>Coleoptera</taxon>
        <taxon>Polyphaga</taxon>
        <taxon>Scarabaeiformia</taxon>
        <taxon>Scarabaeidae</taxon>
        <taxon>Rutelinae</taxon>
        <taxon>Popillia</taxon>
    </lineage>
</organism>
<dbReference type="AlphaFoldDB" id="A0AAW1K3H1"/>
<dbReference type="GO" id="GO:0008270">
    <property type="term" value="F:zinc ion binding"/>
    <property type="evidence" value="ECO:0007669"/>
    <property type="project" value="UniProtKB-KW"/>
</dbReference>
<keyword evidence="1" id="KW-0863">Zinc-finger</keyword>
<comment type="caution">
    <text evidence="3">The sequence shown here is derived from an EMBL/GenBank/DDBJ whole genome shotgun (WGS) entry which is preliminary data.</text>
</comment>
<keyword evidence="1" id="KW-0479">Metal-binding</keyword>
<feature type="domain" description="CCHC-type" evidence="2">
    <location>
        <begin position="62"/>
        <end position="77"/>
    </location>
</feature>
<dbReference type="InterPro" id="IPR054722">
    <property type="entry name" value="PolX-like_BBD"/>
</dbReference>
<dbReference type="EMBL" id="JASPKY010000259">
    <property type="protein sequence ID" value="KAK9712672.1"/>
    <property type="molecule type" value="Genomic_DNA"/>
</dbReference>
<evidence type="ECO:0000313" key="4">
    <source>
        <dbReference type="Proteomes" id="UP001458880"/>
    </source>
</evidence>
<dbReference type="InterPro" id="IPR036875">
    <property type="entry name" value="Znf_CCHC_sf"/>
</dbReference>
<gene>
    <name evidence="3" type="ORF">QE152_g24779</name>
</gene>
<dbReference type="GO" id="GO:0003676">
    <property type="term" value="F:nucleic acid binding"/>
    <property type="evidence" value="ECO:0007669"/>
    <property type="project" value="InterPro"/>
</dbReference>
<proteinExistence type="predicted"/>
<keyword evidence="1" id="KW-0862">Zinc</keyword>
<dbReference type="Gene3D" id="4.10.60.10">
    <property type="entry name" value="Zinc finger, CCHC-type"/>
    <property type="match status" value="1"/>
</dbReference>